<dbReference type="Pfam" id="PF07691">
    <property type="entry name" value="PA14"/>
    <property type="match status" value="1"/>
</dbReference>
<dbReference type="PANTHER" id="PTHR42721:SF3">
    <property type="entry name" value="BETA-D-XYLOSIDASE 5-RELATED"/>
    <property type="match status" value="1"/>
</dbReference>
<dbReference type="InterPro" id="IPR011658">
    <property type="entry name" value="PA14_dom"/>
</dbReference>
<organism evidence="14 15">
    <name type="scientific">Apiospora rasikravindrae</name>
    <dbReference type="NCBI Taxonomy" id="990691"/>
    <lineage>
        <taxon>Eukaryota</taxon>
        <taxon>Fungi</taxon>
        <taxon>Dikarya</taxon>
        <taxon>Ascomycota</taxon>
        <taxon>Pezizomycotina</taxon>
        <taxon>Sordariomycetes</taxon>
        <taxon>Xylariomycetidae</taxon>
        <taxon>Amphisphaeriales</taxon>
        <taxon>Apiosporaceae</taxon>
        <taxon>Apiospora</taxon>
    </lineage>
</organism>
<keyword evidence="9" id="KW-0624">Polysaccharide degradation</keyword>
<sequence>NVNQRWIGPERTADTPSQKDSFLDALISNMTMDDLVLQVHLMFAGEIIGVESKNELYGIGISHHTMRFTPGSPIGVIHDWYTLNTSQYNELQQLNLNKSRLKIPLLHTAECLHGVGSFKQSMFPQSLGLSASFDTDLVYRVGRAIAKEARSTGIHACFSPVLDIGQDPRWGRMQGISWSEPDAVVPVMKHFAAHGSPQSGRNAAPFMGHGNRQVLQDLLTPFKAAVQLGGARGVMMAYNEFDDIPASVHPMLYKALEDWGYDGFVMADDTGMIELETMHNVAHNPADAIAQWFNAGGMLQFYDYSLETYLNVKTAPQVHTSIGSPASGGCWGVKWDLGLFQNPFIPEDSPDPLSLVQDHRDLTLEAAQKSIVLLENRNNTLPLKPGEQNISRIALIGPFTDTMNYGDYSGAWGQYPAGAAKTLREGLLAYTKASSNDAKVELVSSWGANTWEYNGQYVIPPYLLSANGTKGGLRAKYFADPNFEGQTAERMETPALDWGMYPPPGLPSNNFSAIWEGELESPVDLDVNGWIGVAVGPNTTVKLYVDENLVLSHGTADQTFFDSGTVMGNILQYTFIQANSTQPPPGSAPFTFRKGETYRIRIEYQAYNLHRKIENVSSLNSQMILFWNLVDRNGDDALTQATQLAATADLVVLAVGAAWNSDGESGNRATLGLSPSQDALARAVYATGKPVVLILQGGRPFAIPEYYASSAAVLSAFFPDQSGGQAIADVLFGKASPGGRMPVTVARHVGQLPVYYNFKRFARKNKYLDIDSEPLYWFGYGLSYTTLVTSEFGASTSTTTSLVQEQRQQLDNMTTFTTFTSGETITFSVNIQNNGTMSGSFVAQVYLLARVSSVVQPVKQLVAFRRVYLEAREGQAVTMELDVDRYLTIYNRWNEWELEKGEYIFSLLAHGGSAPETGLNITMLTHDSTLISFLTPNIAFDPAYAAFISNAIVMSWKLLPAELRWKIISHFELPRLELGRRLPSPEFLDKQAVLWSLCLACRSAAVEARALLYRTIIIFMDDEEVANIVSSSSRPTDLTPEQHDRLCVHTYRMVRLLRTLTQNPGLRRYIKYLACPLSVGGVPHLYPGYLYPGSIKHKCSINMINSSGWPYADDFSDTTGFERQVLDMAGLPIPPRSSNSRHPNQATTEDSSKGALSRPLEDKVTQASDQQPCTVVHDILGQYLSNGATVSAVLPKLTTLQLQVHEPPRNIQRRTQELSPREVMDEACLGPSMVSFDTVCALLTLPTLRHVETWCDDGFQSFFDRHRDREPQQLAEPRPRISHREWLPKIESLTLSSAFHHCGYFYAACEMATNLRRLDLDPVRMEQRHRVSEFHSDATLNAALRLRADTLEELRLDGFAHHPIKHLGASTHEFDTLGLDCFRHMPKLRFLSLDIQLLFGSSKQVQYISLPSVLPPNLERLDLRDAWSQFHQNRPDLFRHDPDKYAEALVMQFQNLAEMVRPRQAQQPLSRLHGVHLRPDAPRMRQRVGCNIPCTWLDDEQLGTIKHVLGQAGVTFTYDLPPSLDGEEMEGV</sequence>
<feature type="compositionally biased region" description="Polar residues" evidence="12">
    <location>
        <begin position="1136"/>
        <end position="1149"/>
    </location>
</feature>
<feature type="domain" description="PA14" evidence="13">
    <location>
        <begin position="468"/>
        <end position="642"/>
    </location>
</feature>
<evidence type="ECO:0000259" key="13">
    <source>
        <dbReference type="PROSITE" id="PS51820"/>
    </source>
</evidence>
<dbReference type="InterPro" id="IPR002772">
    <property type="entry name" value="Glyco_hydro_3_C"/>
</dbReference>
<proteinExistence type="inferred from homology"/>
<dbReference type="InterPro" id="IPR026891">
    <property type="entry name" value="Fn3-like"/>
</dbReference>
<dbReference type="Gene3D" id="2.60.40.10">
    <property type="entry name" value="Immunoglobulins"/>
    <property type="match status" value="1"/>
</dbReference>
<dbReference type="SUPFAM" id="SSF52279">
    <property type="entry name" value="Beta-D-glucan exohydrolase, C-terminal domain"/>
    <property type="match status" value="1"/>
</dbReference>
<keyword evidence="15" id="KW-1185">Reference proteome</keyword>
<dbReference type="Gene3D" id="3.20.20.300">
    <property type="entry name" value="Glycoside hydrolase, family 3, N-terminal domain"/>
    <property type="match status" value="2"/>
</dbReference>
<reference evidence="14 15" key="1">
    <citation type="submission" date="2023-01" db="EMBL/GenBank/DDBJ databases">
        <title>Analysis of 21 Apiospora genomes using comparative genomics revels a genus with tremendous synthesis potential of carbohydrate active enzymes and secondary metabolites.</title>
        <authorList>
            <person name="Sorensen T."/>
        </authorList>
    </citation>
    <scope>NUCLEOTIDE SEQUENCE [LARGE SCALE GENOMIC DNA]</scope>
    <source>
        <strain evidence="14 15">CBS 33761</strain>
    </source>
</reference>
<dbReference type="InterPro" id="IPR013783">
    <property type="entry name" value="Ig-like_fold"/>
</dbReference>
<feature type="non-terminal residue" evidence="14">
    <location>
        <position position="1"/>
    </location>
</feature>
<dbReference type="InterPro" id="IPR036881">
    <property type="entry name" value="Glyco_hydro_3_C_sf"/>
</dbReference>
<dbReference type="InterPro" id="IPR001764">
    <property type="entry name" value="Glyco_hydro_3_N"/>
</dbReference>
<evidence type="ECO:0000313" key="15">
    <source>
        <dbReference type="Proteomes" id="UP001444661"/>
    </source>
</evidence>
<dbReference type="EC" id="3.2.1.37" evidence="11"/>
<dbReference type="SMART" id="SM01217">
    <property type="entry name" value="Fn3_like"/>
    <property type="match status" value="1"/>
</dbReference>
<comment type="caution">
    <text evidence="14">The sequence shown here is derived from an EMBL/GenBank/DDBJ whole genome shotgun (WGS) entry which is preliminary data.</text>
</comment>
<dbReference type="Proteomes" id="UP001444661">
    <property type="component" value="Unassembled WGS sequence"/>
</dbReference>
<dbReference type="SUPFAM" id="SSF56988">
    <property type="entry name" value="Anthrax protective antigen"/>
    <property type="match status" value="1"/>
</dbReference>
<protein>
    <recommendedName>
        <fullName evidence="11">xylan 1,4-beta-xylosidase</fullName>
        <ecNumber evidence="11">3.2.1.37</ecNumber>
    </recommendedName>
</protein>
<evidence type="ECO:0000256" key="4">
    <source>
        <dbReference type="ARBA" id="ARBA00022729"/>
    </source>
</evidence>
<evidence type="ECO:0000256" key="6">
    <source>
        <dbReference type="ARBA" id="ARBA00023180"/>
    </source>
</evidence>
<dbReference type="Pfam" id="PF14310">
    <property type="entry name" value="Fn3-like"/>
    <property type="match status" value="1"/>
</dbReference>
<gene>
    <name evidence="14" type="ORF">PG993_002264</name>
</gene>
<dbReference type="Gene3D" id="3.40.50.1700">
    <property type="entry name" value="Glycoside hydrolase family 3 C-terminal domain"/>
    <property type="match status" value="2"/>
</dbReference>
<comment type="pathway">
    <text evidence="1">Glycan degradation; xylan degradation.</text>
</comment>
<evidence type="ECO:0000313" key="14">
    <source>
        <dbReference type="EMBL" id="KAK8050879.1"/>
    </source>
</evidence>
<dbReference type="Pfam" id="PF01915">
    <property type="entry name" value="Glyco_hydro_3_C"/>
    <property type="match status" value="1"/>
</dbReference>
<feature type="region of interest" description="Disordered" evidence="12">
    <location>
        <begin position="1130"/>
        <end position="1169"/>
    </location>
</feature>
<evidence type="ECO:0000256" key="3">
    <source>
        <dbReference type="ARBA" id="ARBA00022651"/>
    </source>
</evidence>
<keyword evidence="5 14" id="KW-0378">Hydrolase</keyword>
<evidence type="ECO:0000256" key="9">
    <source>
        <dbReference type="ARBA" id="ARBA00023326"/>
    </source>
</evidence>
<evidence type="ECO:0000256" key="11">
    <source>
        <dbReference type="ARBA" id="ARBA00026107"/>
    </source>
</evidence>
<accession>A0ABR1TW50</accession>
<keyword evidence="8" id="KW-0326">Glycosidase</keyword>
<dbReference type="InterPro" id="IPR044993">
    <property type="entry name" value="BXL"/>
</dbReference>
<evidence type="ECO:0000256" key="10">
    <source>
        <dbReference type="ARBA" id="ARBA00024574"/>
    </source>
</evidence>
<evidence type="ECO:0000256" key="7">
    <source>
        <dbReference type="ARBA" id="ARBA00023277"/>
    </source>
</evidence>
<dbReference type="InterPro" id="IPR036962">
    <property type="entry name" value="Glyco_hydro_3_N_sf"/>
</dbReference>
<dbReference type="Pfam" id="PF00933">
    <property type="entry name" value="Glyco_hydro_3"/>
    <property type="match status" value="1"/>
</dbReference>
<dbReference type="PANTHER" id="PTHR42721">
    <property type="entry name" value="SUGAR HYDROLASE-RELATED"/>
    <property type="match status" value="1"/>
</dbReference>
<dbReference type="InterPro" id="IPR037524">
    <property type="entry name" value="PA14/GLEYA"/>
</dbReference>
<dbReference type="EMBL" id="JAQQWK010000002">
    <property type="protein sequence ID" value="KAK8050879.1"/>
    <property type="molecule type" value="Genomic_DNA"/>
</dbReference>
<evidence type="ECO:0000256" key="5">
    <source>
        <dbReference type="ARBA" id="ARBA00022801"/>
    </source>
</evidence>
<evidence type="ECO:0000256" key="1">
    <source>
        <dbReference type="ARBA" id="ARBA00004851"/>
    </source>
</evidence>
<evidence type="ECO:0000256" key="12">
    <source>
        <dbReference type="SAM" id="MobiDB-lite"/>
    </source>
</evidence>
<keyword evidence="6" id="KW-0325">Glycoprotein</keyword>
<evidence type="ECO:0000256" key="8">
    <source>
        <dbReference type="ARBA" id="ARBA00023295"/>
    </source>
</evidence>
<comment type="catalytic activity">
    <reaction evidence="10">
        <text>Hydrolysis of (1-&gt;4)-beta-D-xylans, to remove successive D-xylose residues from the non-reducing termini.</text>
        <dbReference type="EC" id="3.2.1.37"/>
    </reaction>
</comment>
<evidence type="ECO:0000256" key="2">
    <source>
        <dbReference type="ARBA" id="ARBA00005336"/>
    </source>
</evidence>
<comment type="similarity">
    <text evidence="2">Belongs to the glycosyl hydrolase 3 family.</text>
</comment>
<dbReference type="PROSITE" id="PS51820">
    <property type="entry name" value="PA14"/>
    <property type="match status" value="1"/>
</dbReference>
<dbReference type="InterPro" id="IPR017853">
    <property type="entry name" value="GH"/>
</dbReference>
<dbReference type="GO" id="GO:0016787">
    <property type="term" value="F:hydrolase activity"/>
    <property type="evidence" value="ECO:0007669"/>
    <property type="project" value="UniProtKB-KW"/>
</dbReference>
<keyword evidence="4" id="KW-0732">Signal</keyword>
<name>A0ABR1TW50_9PEZI</name>
<keyword evidence="3" id="KW-0858">Xylan degradation</keyword>
<dbReference type="SUPFAM" id="SSF51445">
    <property type="entry name" value="(Trans)glycosidases"/>
    <property type="match status" value="1"/>
</dbReference>
<dbReference type="PRINTS" id="PR00133">
    <property type="entry name" value="GLHYDRLASE3"/>
</dbReference>
<keyword evidence="7" id="KW-0119">Carbohydrate metabolism</keyword>